<keyword evidence="1" id="KW-0472">Membrane</keyword>
<reference evidence="2 3" key="1">
    <citation type="submission" date="2019-08" db="EMBL/GenBank/DDBJ databases">
        <title>Genomes of Antarctic Bizionia species.</title>
        <authorList>
            <person name="Bowman J.P."/>
        </authorList>
    </citation>
    <scope>NUCLEOTIDE SEQUENCE [LARGE SCALE GENOMIC DNA]</scope>
    <source>
        <strain evidence="2 3">ADA-4</strain>
    </source>
</reference>
<accession>A0A5D0R910</accession>
<organism evidence="2 3">
    <name type="scientific">Bizionia myxarmorum</name>
    <dbReference type="NCBI Taxonomy" id="291186"/>
    <lineage>
        <taxon>Bacteria</taxon>
        <taxon>Pseudomonadati</taxon>
        <taxon>Bacteroidota</taxon>
        <taxon>Flavobacteriia</taxon>
        <taxon>Flavobacteriales</taxon>
        <taxon>Flavobacteriaceae</taxon>
        <taxon>Bizionia</taxon>
    </lineage>
</organism>
<protein>
    <submittedName>
        <fullName evidence="2">Septum formation initiator</fullName>
    </submittedName>
</protein>
<dbReference type="AlphaFoldDB" id="A0A5D0R910"/>
<feature type="transmembrane region" description="Helical" evidence="1">
    <location>
        <begin position="12"/>
        <end position="30"/>
    </location>
</feature>
<keyword evidence="1" id="KW-1133">Transmembrane helix</keyword>
<name>A0A5D0R910_9FLAO</name>
<keyword evidence="3" id="KW-1185">Reference proteome</keyword>
<comment type="caution">
    <text evidence="2">The sequence shown here is derived from an EMBL/GenBank/DDBJ whole genome shotgun (WGS) entry which is preliminary data.</text>
</comment>
<dbReference type="Proteomes" id="UP000323720">
    <property type="component" value="Unassembled WGS sequence"/>
</dbReference>
<dbReference type="RefSeq" id="WP_148403953.1">
    <property type="nucleotide sequence ID" value="NZ_VSKK01000002.1"/>
</dbReference>
<evidence type="ECO:0000313" key="2">
    <source>
        <dbReference type="EMBL" id="TYB77074.1"/>
    </source>
</evidence>
<dbReference type="OrthoDB" id="1467719at2"/>
<sequence>MSKLNHKYLKPFKNIFILIFGVFAVWMLFFDANSYLIHRELNIEVDELETEKEYYSKEIVKDRKAIKALSNVLGVEKLAREKYYMKKENEEIFIIEYQDSILKENKND</sequence>
<evidence type="ECO:0000256" key="1">
    <source>
        <dbReference type="SAM" id="Phobius"/>
    </source>
</evidence>
<dbReference type="Pfam" id="PF04977">
    <property type="entry name" value="DivIC"/>
    <property type="match status" value="1"/>
</dbReference>
<gene>
    <name evidence="2" type="ORF">ES674_10305</name>
</gene>
<dbReference type="InterPro" id="IPR007060">
    <property type="entry name" value="FtsL/DivIC"/>
</dbReference>
<evidence type="ECO:0000313" key="3">
    <source>
        <dbReference type="Proteomes" id="UP000323720"/>
    </source>
</evidence>
<proteinExistence type="predicted"/>
<dbReference type="EMBL" id="VSKK01000002">
    <property type="protein sequence ID" value="TYB77074.1"/>
    <property type="molecule type" value="Genomic_DNA"/>
</dbReference>
<keyword evidence="1" id="KW-0812">Transmembrane</keyword>